<dbReference type="AlphaFoldDB" id="A0A133UHH7"/>
<accession>A0A133UHH7</accession>
<gene>
    <name evidence="2" type="ORF">AKJ66_01420</name>
</gene>
<evidence type="ECO:0000313" key="2">
    <source>
        <dbReference type="EMBL" id="KXA93684.1"/>
    </source>
</evidence>
<dbReference type="Proteomes" id="UP000070657">
    <property type="component" value="Unassembled WGS sequence"/>
</dbReference>
<proteinExistence type="predicted"/>
<organism evidence="2 3">
    <name type="scientific">candidate division MSBL1 archaeon SCGC-AAA259E22</name>
    <dbReference type="NCBI Taxonomy" id="1698265"/>
    <lineage>
        <taxon>Archaea</taxon>
        <taxon>Methanobacteriati</taxon>
        <taxon>Methanobacteriota</taxon>
        <taxon>candidate division MSBL1</taxon>
    </lineage>
</organism>
<name>A0A133UHH7_9EURY</name>
<dbReference type="EMBL" id="LHXP01000011">
    <property type="protein sequence ID" value="KXA93684.1"/>
    <property type="molecule type" value="Genomic_DNA"/>
</dbReference>
<keyword evidence="3" id="KW-1185">Reference proteome</keyword>
<comment type="caution">
    <text evidence="2">The sequence shown here is derived from an EMBL/GenBank/DDBJ whole genome shotgun (WGS) entry which is preliminary data.</text>
</comment>
<evidence type="ECO:0000313" key="3">
    <source>
        <dbReference type="Proteomes" id="UP000070657"/>
    </source>
</evidence>
<feature type="region of interest" description="Disordered" evidence="1">
    <location>
        <begin position="61"/>
        <end position="83"/>
    </location>
</feature>
<evidence type="ECO:0000256" key="1">
    <source>
        <dbReference type="SAM" id="MobiDB-lite"/>
    </source>
</evidence>
<sequence>MYTPNLTPSEINHIKTSLERCDPQGLANELGRAKVTVKSKIRELQESKRIEKMCQYAREKKVHQKSKLKRFKHKAKRRIKGGM</sequence>
<protein>
    <submittedName>
        <fullName evidence="2">Uncharacterized protein</fullName>
    </submittedName>
</protein>
<reference evidence="2 3" key="1">
    <citation type="journal article" date="2016" name="Sci. Rep.">
        <title>Metabolic traits of an uncultured archaeal lineage -MSBL1- from brine pools of the Red Sea.</title>
        <authorList>
            <person name="Mwirichia R."/>
            <person name="Alam I."/>
            <person name="Rashid M."/>
            <person name="Vinu M."/>
            <person name="Ba-Alawi W."/>
            <person name="Anthony Kamau A."/>
            <person name="Kamanda Ngugi D."/>
            <person name="Goker M."/>
            <person name="Klenk H.P."/>
            <person name="Bajic V."/>
            <person name="Stingl U."/>
        </authorList>
    </citation>
    <scope>NUCLEOTIDE SEQUENCE [LARGE SCALE GENOMIC DNA]</scope>
    <source>
        <strain evidence="2">SCGC-AAA259E22</strain>
    </source>
</reference>